<proteinExistence type="predicted"/>
<comment type="caution">
    <text evidence="1">The sequence shown here is derived from an EMBL/GenBank/DDBJ whole genome shotgun (WGS) entry which is preliminary data.</text>
</comment>
<evidence type="ECO:0000313" key="2">
    <source>
        <dbReference type="Proteomes" id="UP000470302"/>
    </source>
</evidence>
<dbReference type="EMBL" id="WWCW01000473">
    <property type="protein sequence ID" value="MYM92164.1"/>
    <property type="molecule type" value="Genomic_DNA"/>
</dbReference>
<name>A0A845GD13_9BURK</name>
<sequence length="38" mass="4325">MNGLDDIQWAALRERLERARAALLSQLADDLDRSADVR</sequence>
<dbReference type="AlphaFoldDB" id="A0A845GD13"/>
<gene>
    <name evidence="1" type="ORF">GTP91_33985</name>
</gene>
<organism evidence="1 2">
    <name type="scientific">Duganella vulcania</name>
    <dbReference type="NCBI Taxonomy" id="2692166"/>
    <lineage>
        <taxon>Bacteria</taxon>
        <taxon>Pseudomonadati</taxon>
        <taxon>Pseudomonadota</taxon>
        <taxon>Betaproteobacteria</taxon>
        <taxon>Burkholderiales</taxon>
        <taxon>Oxalobacteraceae</taxon>
        <taxon>Telluria group</taxon>
        <taxon>Duganella</taxon>
    </lineage>
</organism>
<protein>
    <submittedName>
        <fullName evidence="1">TraR/DksA family transcriptional regulator</fullName>
    </submittedName>
</protein>
<feature type="non-terminal residue" evidence="1">
    <location>
        <position position="38"/>
    </location>
</feature>
<accession>A0A845GD13</accession>
<evidence type="ECO:0000313" key="1">
    <source>
        <dbReference type="EMBL" id="MYM92164.1"/>
    </source>
</evidence>
<dbReference type="Proteomes" id="UP000470302">
    <property type="component" value="Unassembled WGS sequence"/>
</dbReference>
<reference evidence="1 2" key="1">
    <citation type="submission" date="2020-01" db="EMBL/GenBank/DDBJ databases">
        <title>Novel species isolated from a subtropical stream in China.</title>
        <authorList>
            <person name="Lu H."/>
        </authorList>
    </citation>
    <scope>NUCLEOTIDE SEQUENCE [LARGE SCALE GENOMIC DNA]</scope>
    <source>
        <strain evidence="1 2">FT82W</strain>
    </source>
</reference>